<feature type="compositionally biased region" description="Low complexity" evidence="1">
    <location>
        <begin position="348"/>
        <end position="357"/>
    </location>
</feature>
<dbReference type="Proteomes" id="UP000053820">
    <property type="component" value="Unassembled WGS sequence"/>
</dbReference>
<evidence type="ECO:0000313" key="2">
    <source>
        <dbReference type="EMBL" id="KIJ62891.1"/>
    </source>
</evidence>
<dbReference type="OrthoDB" id="5314275at2759"/>
<feature type="compositionally biased region" description="Basic and acidic residues" evidence="1">
    <location>
        <begin position="385"/>
        <end position="397"/>
    </location>
</feature>
<feature type="region of interest" description="Disordered" evidence="1">
    <location>
        <begin position="323"/>
        <end position="423"/>
    </location>
</feature>
<evidence type="ECO:0000256" key="1">
    <source>
        <dbReference type="SAM" id="MobiDB-lite"/>
    </source>
</evidence>
<feature type="compositionally biased region" description="Polar residues" evidence="1">
    <location>
        <begin position="127"/>
        <end position="136"/>
    </location>
</feature>
<gene>
    <name evidence="2" type="ORF">HYDPIDRAFT_93790</name>
</gene>
<proteinExistence type="predicted"/>
<dbReference type="InterPro" id="IPR028018">
    <property type="entry name" value="DUF4646"/>
</dbReference>
<feature type="compositionally biased region" description="Low complexity" evidence="1">
    <location>
        <begin position="91"/>
        <end position="101"/>
    </location>
</feature>
<feature type="compositionally biased region" description="Basic residues" evidence="1">
    <location>
        <begin position="398"/>
        <end position="407"/>
    </location>
</feature>
<dbReference type="HOGENOM" id="CLU_048146_2_0_1"/>
<reference evidence="2 3" key="1">
    <citation type="submission" date="2014-04" db="EMBL/GenBank/DDBJ databases">
        <title>Evolutionary Origins and Diversification of the Mycorrhizal Mutualists.</title>
        <authorList>
            <consortium name="DOE Joint Genome Institute"/>
            <consortium name="Mycorrhizal Genomics Consortium"/>
            <person name="Kohler A."/>
            <person name="Kuo A."/>
            <person name="Nagy L.G."/>
            <person name="Floudas D."/>
            <person name="Copeland A."/>
            <person name="Barry K.W."/>
            <person name="Cichocki N."/>
            <person name="Veneault-Fourrey C."/>
            <person name="LaButti K."/>
            <person name="Lindquist E.A."/>
            <person name="Lipzen A."/>
            <person name="Lundell T."/>
            <person name="Morin E."/>
            <person name="Murat C."/>
            <person name="Riley R."/>
            <person name="Ohm R."/>
            <person name="Sun H."/>
            <person name="Tunlid A."/>
            <person name="Henrissat B."/>
            <person name="Grigoriev I.V."/>
            <person name="Hibbett D.S."/>
            <person name="Martin F."/>
        </authorList>
    </citation>
    <scope>NUCLEOTIDE SEQUENCE [LARGE SCALE GENOMIC DNA]</scope>
    <source>
        <strain evidence="2 3">MD-312</strain>
    </source>
</reference>
<keyword evidence="3" id="KW-1185">Reference proteome</keyword>
<name>A0A0C9WDB6_9AGAM</name>
<organism evidence="2 3">
    <name type="scientific">Hydnomerulius pinastri MD-312</name>
    <dbReference type="NCBI Taxonomy" id="994086"/>
    <lineage>
        <taxon>Eukaryota</taxon>
        <taxon>Fungi</taxon>
        <taxon>Dikarya</taxon>
        <taxon>Basidiomycota</taxon>
        <taxon>Agaricomycotina</taxon>
        <taxon>Agaricomycetes</taxon>
        <taxon>Agaricomycetidae</taxon>
        <taxon>Boletales</taxon>
        <taxon>Boletales incertae sedis</taxon>
        <taxon>Leucogyrophana</taxon>
    </lineage>
</organism>
<feature type="compositionally biased region" description="Low complexity" evidence="1">
    <location>
        <begin position="40"/>
        <end position="52"/>
    </location>
</feature>
<evidence type="ECO:0000313" key="3">
    <source>
        <dbReference type="Proteomes" id="UP000053820"/>
    </source>
</evidence>
<dbReference type="Pfam" id="PF15496">
    <property type="entry name" value="DUF4646"/>
    <property type="match status" value="1"/>
</dbReference>
<feature type="compositionally biased region" description="Polar residues" evidence="1">
    <location>
        <begin position="10"/>
        <end position="32"/>
    </location>
</feature>
<accession>A0A0C9WDB6</accession>
<dbReference type="AlphaFoldDB" id="A0A0C9WDB6"/>
<feature type="region of interest" description="Disordered" evidence="1">
    <location>
        <begin position="1"/>
        <end position="191"/>
    </location>
</feature>
<sequence length="423" mass="46125">MTQYPDEKSNNPYQQWVQPPAEQSQYPASQGSFAAPEGLPPAYASAPPSYASRDGAPPHPQGLGYYQSPPGPPPQGYYPPNQGYHTPQGPPQGYQAPPEGYYDQKGQGGPPSGAPYEQSRSGPAGPSSFSPYQQGLSAPAGSGSHPYYSESPGAGPSPQDRGPSPSGSAGGMSLGSFFGDKGPPTMWQRPPPQNLPYNQFPPMCLISNGKELSKGFPELPPPCQLSPHPFATHDINEEDWKRFLADVKKAGSLSAAQRIKSNVIPLVTGASFFGGFLMTHAIEKRMKSKNRTAAGDLVDHWNHYFFGPRRMEAVLCQASERLSGREGPAPMGDPNQARMANGLRRRTSSVSSSSSSSDSEDDHRHGSHSQRTDYRSDRRARRAGKREARAERREDRRARKAEKRARKARGDFDQPYQIYLTPI</sequence>
<dbReference type="EMBL" id="KN839853">
    <property type="protein sequence ID" value="KIJ62891.1"/>
    <property type="molecule type" value="Genomic_DNA"/>
</dbReference>
<protein>
    <submittedName>
        <fullName evidence="2">Unplaced genomic scaffold scaffold_19, whole genome shotgun sequence</fullName>
    </submittedName>
</protein>